<dbReference type="EMBL" id="UINC01205832">
    <property type="protein sequence ID" value="SVE27189.1"/>
    <property type="molecule type" value="Genomic_DNA"/>
</dbReference>
<dbReference type="Gene3D" id="3.30.360.10">
    <property type="entry name" value="Dihydrodipicolinate Reductase, domain 2"/>
    <property type="match status" value="1"/>
</dbReference>
<proteinExistence type="predicted"/>
<dbReference type="InterPro" id="IPR051450">
    <property type="entry name" value="Gfo/Idh/MocA_Oxidoreductases"/>
</dbReference>
<organism evidence="3">
    <name type="scientific">marine metagenome</name>
    <dbReference type="NCBI Taxonomy" id="408172"/>
    <lineage>
        <taxon>unclassified sequences</taxon>
        <taxon>metagenomes</taxon>
        <taxon>ecological metagenomes</taxon>
    </lineage>
</organism>
<dbReference type="Gene3D" id="3.40.50.720">
    <property type="entry name" value="NAD(P)-binding Rossmann-like Domain"/>
    <property type="match status" value="1"/>
</dbReference>
<dbReference type="SUPFAM" id="SSF55347">
    <property type="entry name" value="Glyceraldehyde-3-phosphate dehydrogenase-like, C-terminal domain"/>
    <property type="match status" value="1"/>
</dbReference>
<dbReference type="Pfam" id="PF01408">
    <property type="entry name" value="GFO_IDH_MocA"/>
    <property type="match status" value="1"/>
</dbReference>
<dbReference type="InterPro" id="IPR055170">
    <property type="entry name" value="GFO_IDH_MocA-like_dom"/>
</dbReference>
<reference evidence="3" key="1">
    <citation type="submission" date="2018-05" db="EMBL/GenBank/DDBJ databases">
        <authorList>
            <person name="Lanie J.A."/>
            <person name="Ng W.-L."/>
            <person name="Kazmierczak K.M."/>
            <person name="Andrzejewski T.M."/>
            <person name="Davidsen T.M."/>
            <person name="Wayne K.J."/>
            <person name="Tettelin H."/>
            <person name="Glass J.I."/>
            <person name="Rusch D."/>
            <person name="Podicherti R."/>
            <person name="Tsui H.-C.T."/>
            <person name="Winkler M.E."/>
        </authorList>
    </citation>
    <scope>NUCLEOTIDE SEQUENCE</scope>
</reference>
<dbReference type="Pfam" id="PF22725">
    <property type="entry name" value="GFO_IDH_MocA_C3"/>
    <property type="match status" value="1"/>
</dbReference>
<evidence type="ECO:0000259" key="1">
    <source>
        <dbReference type="Pfam" id="PF01408"/>
    </source>
</evidence>
<sequence>ILSRNIQANLRFNIYSICDSNSSNLNKAKNIYPSCFFYSSFQKALNNCKIDIVVISTPTNTHYKFAKMALIKKKHVLCEKPLSLNLREVKNLISLSKKNKRFLFVDYPFIYSESVAFIKNIIKKKKLGKALIYESIREKAPYRKDTNVIWDLGIHDFAILQHLTNRNPIKFKVNAIKTKKGYKSDFANINLYYKNNFSAFIKLNWASPIKIRLIKIYFEKGLLIYDENEGIYKIKIYKKSKQ</sequence>
<feature type="non-terminal residue" evidence="3">
    <location>
        <position position="242"/>
    </location>
</feature>
<feature type="domain" description="Gfo/Idh/MocA-like oxidoreductase N-terminal" evidence="1">
    <location>
        <begin position="11"/>
        <end position="107"/>
    </location>
</feature>
<dbReference type="PANTHER" id="PTHR43377">
    <property type="entry name" value="BILIVERDIN REDUCTASE A"/>
    <property type="match status" value="1"/>
</dbReference>
<protein>
    <submittedName>
        <fullName evidence="3">Uncharacterized protein</fullName>
    </submittedName>
</protein>
<gene>
    <name evidence="3" type="ORF">METZ01_LOCUS480043</name>
</gene>
<evidence type="ECO:0000259" key="2">
    <source>
        <dbReference type="Pfam" id="PF22725"/>
    </source>
</evidence>
<dbReference type="PANTHER" id="PTHR43377:SF6">
    <property type="entry name" value="GFO_IDH_MOCA-LIKE OXIDOREDUCTASE N-TERMINAL DOMAIN-CONTAINING PROTEIN"/>
    <property type="match status" value="1"/>
</dbReference>
<dbReference type="GO" id="GO:0000166">
    <property type="term" value="F:nucleotide binding"/>
    <property type="evidence" value="ECO:0007669"/>
    <property type="project" value="InterPro"/>
</dbReference>
<feature type="domain" description="GFO/IDH/MocA-like oxidoreductase" evidence="2">
    <location>
        <begin position="145"/>
        <end position="223"/>
    </location>
</feature>
<name>A0A383C563_9ZZZZ</name>
<evidence type="ECO:0000313" key="3">
    <source>
        <dbReference type="EMBL" id="SVE27189.1"/>
    </source>
</evidence>
<dbReference type="AlphaFoldDB" id="A0A383C563"/>
<dbReference type="InterPro" id="IPR036291">
    <property type="entry name" value="NAD(P)-bd_dom_sf"/>
</dbReference>
<feature type="non-terminal residue" evidence="3">
    <location>
        <position position="1"/>
    </location>
</feature>
<accession>A0A383C563</accession>
<dbReference type="SUPFAM" id="SSF51735">
    <property type="entry name" value="NAD(P)-binding Rossmann-fold domains"/>
    <property type="match status" value="1"/>
</dbReference>
<dbReference type="InterPro" id="IPR000683">
    <property type="entry name" value="Gfo/Idh/MocA-like_OxRdtase_N"/>
</dbReference>